<dbReference type="Pfam" id="PF13923">
    <property type="entry name" value="zf-C3HC4_2"/>
    <property type="match status" value="1"/>
</dbReference>
<sequence length="780" mass="86478">MSFPAVARSSSRGSREPAPRPRSRGGFWEVGGGGGGGGDRLERAAATESERWELLLRRGELLALGGHLQGALEAYAAALRRGAPVRPELLGMLVDCLALNYRVRRGLGWGGAARAAGAGAGPGAGGLLSCLGCRGFLSEPVTVPCGHSYCRRCLRRELRARCRLCRASLPPAAAAADAEGAGPPRPPPPAAAIAASGFRTSVVLSHLADKWFPSLQARARAAGRLGELLHQGRHREALAAAGEALRAEPSNLILKIYRAESYAGLGEFKAAIEDLNAVLFQLPNWPEVYFRKGKVLHDAGFLGDALQLFLQCLALDEDFAPAKLEVKKILFDLLSPENLKEGLKDSSWSSLPCTKNKPFGFPSVMEEFHSASELSPVQNQEIPEASAEPVKGSLNRARSAQAINSTEMPAREDCLKRVSSEPLLSVQEKGAFLKRKLSLSEQDVIVNEDGRSKLKKQGETPNEVCTFSLTYGDIPEELIDVSDFECSLCMRLFFEPVTTPCGHSFCKNCLERCLDHTPYCPLCKESLKEYLADRRFCVTQLLEELIVKYLPDELSERKKIYDEETAELSHLTKNVPIFVCTIAYPTVPCPLHVFEPRYRLMIRRSIQTGTKQFGMCVSDTQNGFADYGCMLQIRNVHFLPDGRSVVDTVGGKRFKVLKRGMKDGYCTADIEYLEDVKVENEGELESLRQLHDLVYSQACSWFQNLRDRFRSQILQHFGSMPRREENLQATPNGPAWCWWLLAVLPVDPRYQLSVLSMKSLKERLTKIQHILTYFSRDQSK</sequence>
<dbReference type="Gene3D" id="2.30.130.40">
    <property type="entry name" value="LON domain-like"/>
    <property type="match status" value="1"/>
</dbReference>
<protein>
    <recommendedName>
        <fullName evidence="10">LON peptidase N-terminal domain and ring finger 1</fullName>
    </recommendedName>
</protein>
<dbReference type="SUPFAM" id="SSF48452">
    <property type="entry name" value="TPR-like"/>
    <property type="match status" value="1"/>
</dbReference>
<dbReference type="SMART" id="SM00184">
    <property type="entry name" value="RING"/>
    <property type="match status" value="2"/>
</dbReference>
<dbReference type="Pfam" id="PF00097">
    <property type="entry name" value="zf-C3HC4"/>
    <property type="match status" value="1"/>
</dbReference>
<dbReference type="InterPro" id="IPR011990">
    <property type="entry name" value="TPR-like_helical_dom_sf"/>
</dbReference>
<keyword evidence="1" id="KW-0479">Metal-binding</keyword>
<evidence type="ECO:0000256" key="1">
    <source>
        <dbReference type="ARBA" id="ARBA00022723"/>
    </source>
</evidence>
<gene>
    <name evidence="8" type="ORF">MPIPNATIZW_LOCUS10909</name>
</gene>
<evidence type="ECO:0000259" key="7">
    <source>
        <dbReference type="PROSITE" id="PS51787"/>
    </source>
</evidence>
<dbReference type="Pfam" id="PF02190">
    <property type="entry name" value="LON_substr_bdg"/>
    <property type="match status" value="1"/>
</dbReference>
<evidence type="ECO:0000313" key="9">
    <source>
        <dbReference type="Proteomes" id="UP001314169"/>
    </source>
</evidence>
<evidence type="ECO:0000256" key="4">
    <source>
        <dbReference type="PROSITE-ProRule" id="PRU00175"/>
    </source>
</evidence>
<dbReference type="PANTHER" id="PTHR23327:SF4">
    <property type="entry name" value="LON PEPTIDASE N-TERMINAL DOMAIN AND RING FINGER PROTEIN 1"/>
    <property type="match status" value="1"/>
</dbReference>
<dbReference type="InterPro" id="IPR017907">
    <property type="entry name" value="Znf_RING_CS"/>
</dbReference>
<feature type="compositionally biased region" description="Gly residues" evidence="5">
    <location>
        <begin position="28"/>
        <end position="38"/>
    </location>
</feature>
<dbReference type="InterPro" id="IPR018957">
    <property type="entry name" value="Znf_C3HC4_RING-type"/>
</dbReference>
<dbReference type="InterPro" id="IPR013083">
    <property type="entry name" value="Znf_RING/FYVE/PHD"/>
</dbReference>
<dbReference type="PANTHER" id="PTHR23327">
    <property type="entry name" value="RING FINGER PROTEIN 127"/>
    <property type="match status" value="1"/>
</dbReference>
<dbReference type="InterPro" id="IPR001841">
    <property type="entry name" value="Znf_RING"/>
</dbReference>
<evidence type="ECO:0000256" key="5">
    <source>
        <dbReference type="SAM" id="MobiDB-lite"/>
    </source>
</evidence>
<dbReference type="InterPro" id="IPR003111">
    <property type="entry name" value="Lon_prtase_N"/>
</dbReference>
<name>A0ABN9ZXK5_PIPNA</name>
<dbReference type="PROSITE" id="PS50089">
    <property type="entry name" value="ZF_RING_2"/>
    <property type="match status" value="2"/>
</dbReference>
<evidence type="ECO:0000313" key="8">
    <source>
        <dbReference type="EMBL" id="CAK6442603.1"/>
    </source>
</evidence>
<dbReference type="SMART" id="SM00028">
    <property type="entry name" value="TPR"/>
    <property type="match status" value="4"/>
</dbReference>
<dbReference type="Proteomes" id="UP001314169">
    <property type="component" value="Chromosome 3"/>
</dbReference>
<dbReference type="PROSITE" id="PS00518">
    <property type="entry name" value="ZF_RING_1"/>
    <property type="match status" value="2"/>
</dbReference>
<dbReference type="Gene3D" id="3.30.40.10">
    <property type="entry name" value="Zinc/RING finger domain, C3HC4 (zinc finger)"/>
    <property type="match status" value="2"/>
</dbReference>
<dbReference type="InterPro" id="IPR019734">
    <property type="entry name" value="TPR_rpt"/>
</dbReference>
<evidence type="ECO:0000256" key="3">
    <source>
        <dbReference type="ARBA" id="ARBA00022833"/>
    </source>
</evidence>
<proteinExistence type="predicted"/>
<dbReference type="CDD" id="cd16514">
    <property type="entry name" value="RING-HC_LONFs_rpt2"/>
    <property type="match status" value="1"/>
</dbReference>
<keyword evidence="3" id="KW-0862">Zinc</keyword>
<feature type="region of interest" description="Disordered" evidence="5">
    <location>
        <begin position="1"/>
        <end position="43"/>
    </location>
</feature>
<dbReference type="InterPro" id="IPR015947">
    <property type="entry name" value="PUA-like_sf"/>
</dbReference>
<dbReference type="SUPFAM" id="SSF57850">
    <property type="entry name" value="RING/U-box"/>
    <property type="match status" value="2"/>
</dbReference>
<keyword evidence="2 4" id="KW-0863">Zinc-finger</keyword>
<feature type="domain" description="RING-type" evidence="6">
    <location>
        <begin position="130"/>
        <end position="166"/>
    </location>
</feature>
<keyword evidence="9" id="KW-1185">Reference proteome</keyword>
<dbReference type="SMART" id="SM00464">
    <property type="entry name" value="LON"/>
    <property type="match status" value="1"/>
</dbReference>
<evidence type="ECO:0000256" key="2">
    <source>
        <dbReference type="ARBA" id="ARBA00022771"/>
    </source>
</evidence>
<evidence type="ECO:0000259" key="6">
    <source>
        <dbReference type="PROSITE" id="PS50089"/>
    </source>
</evidence>
<feature type="domain" description="Lon N-terminal" evidence="7">
    <location>
        <begin position="565"/>
        <end position="775"/>
    </location>
</feature>
<dbReference type="InterPro" id="IPR046336">
    <property type="entry name" value="Lon_prtase_N_sf"/>
</dbReference>
<accession>A0ABN9ZXK5</accession>
<dbReference type="SUPFAM" id="SSF88697">
    <property type="entry name" value="PUA domain-like"/>
    <property type="match status" value="1"/>
</dbReference>
<evidence type="ECO:0008006" key="10">
    <source>
        <dbReference type="Google" id="ProtNLM"/>
    </source>
</evidence>
<dbReference type="EMBL" id="OY882860">
    <property type="protein sequence ID" value="CAK6442603.1"/>
    <property type="molecule type" value="Genomic_DNA"/>
</dbReference>
<dbReference type="Gene3D" id="1.25.40.10">
    <property type="entry name" value="Tetratricopeptide repeat domain"/>
    <property type="match status" value="1"/>
</dbReference>
<organism evidence="8 9">
    <name type="scientific">Pipistrellus nathusii</name>
    <name type="common">Nathusius' pipistrelle</name>
    <dbReference type="NCBI Taxonomy" id="59473"/>
    <lineage>
        <taxon>Eukaryota</taxon>
        <taxon>Metazoa</taxon>
        <taxon>Chordata</taxon>
        <taxon>Craniata</taxon>
        <taxon>Vertebrata</taxon>
        <taxon>Euteleostomi</taxon>
        <taxon>Mammalia</taxon>
        <taxon>Eutheria</taxon>
        <taxon>Laurasiatheria</taxon>
        <taxon>Chiroptera</taxon>
        <taxon>Yangochiroptera</taxon>
        <taxon>Vespertilionidae</taxon>
        <taxon>Pipistrellus</taxon>
    </lineage>
</organism>
<feature type="domain" description="RING-type" evidence="6">
    <location>
        <begin position="486"/>
        <end position="524"/>
    </location>
</feature>
<dbReference type="Pfam" id="PF14559">
    <property type="entry name" value="TPR_19"/>
    <property type="match status" value="1"/>
</dbReference>
<dbReference type="PROSITE" id="PS51787">
    <property type="entry name" value="LON_N"/>
    <property type="match status" value="1"/>
</dbReference>
<reference evidence="8" key="1">
    <citation type="submission" date="2023-12" db="EMBL/GenBank/DDBJ databases">
        <authorList>
            <person name="Brown T."/>
        </authorList>
    </citation>
    <scope>NUCLEOTIDE SEQUENCE</scope>
</reference>